<feature type="coiled-coil region" evidence="1">
    <location>
        <begin position="208"/>
        <end position="245"/>
    </location>
</feature>
<evidence type="ECO:0000313" key="3">
    <source>
        <dbReference type="EMBL" id="PSR26764.1"/>
    </source>
</evidence>
<dbReference type="PANTHER" id="PTHR41259">
    <property type="entry name" value="DOUBLE-STRAND BREAK REPAIR RAD50 ATPASE, PUTATIVE-RELATED"/>
    <property type="match status" value="1"/>
</dbReference>
<feature type="coiled-coil region" evidence="1">
    <location>
        <begin position="378"/>
        <end position="408"/>
    </location>
</feature>
<dbReference type="InterPro" id="IPR027417">
    <property type="entry name" value="P-loop_NTPase"/>
</dbReference>
<reference evidence="3 4" key="1">
    <citation type="journal article" date="2014" name="BMC Genomics">
        <title>Comparison of environmental and isolate Sulfobacillus genomes reveals diverse carbon, sulfur, nitrogen, and hydrogen metabolisms.</title>
        <authorList>
            <person name="Justice N.B."/>
            <person name="Norman A."/>
            <person name="Brown C.T."/>
            <person name="Singh A."/>
            <person name="Thomas B.C."/>
            <person name="Banfield J.F."/>
        </authorList>
    </citation>
    <scope>NUCLEOTIDE SEQUENCE [LARGE SCALE GENOMIC DNA]</scope>
    <source>
        <strain evidence="3">AMDSBA5</strain>
    </source>
</reference>
<feature type="coiled-coil region" evidence="1">
    <location>
        <begin position="501"/>
        <end position="528"/>
    </location>
</feature>
<dbReference type="Proteomes" id="UP000242705">
    <property type="component" value="Unassembled WGS sequence"/>
</dbReference>
<dbReference type="EMBL" id="PXYX01000019">
    <property type="protein sequence ID" value="PSR26764.1"/>
    <property type="molecule type" value="Genomic_DNA"/>
</dbReference>
<dbReference type="InterPro" id="IPR038734">
    <property type="entry name" value="YhaN_AAA"/>
</dbReference>
<feature type="coiled-coil region" evidence="1">
    <location>
        <begin position="272"/>
        <end position="303"/>
    </location>
</feature>
<feature type="coiled-coil region" evidence="1">
    <location>
        <begin position="609"/>
        <end position="636"/>
    </location>
</feature>
<name>A0A2T2WX00_SULTH</name>
<dbReference type="AlphaFoldDB" id="A0A2T2WX00"/>
<protein>
    <recommendedName>
        <fullName evidence="2">YhaN AAA domain-containing protein</fullName>
    </recommendedName>
</protein>
<keyword evidence="1" id="KW-0175">Coiled coil</keyword>
<comment type="caution">
    <text evidence="3">The sequence shown here is derived from an EMBL/GenBank/DDBJ whole genome shotgun (WGS) entry which is preliminary data.</text>
</comment>
<evidence type="ECO:0000256" key="1">
    <source>
        <dbReference type="SAM" id="Coils"/>
    </source>
</evidence>
<sequence>MKVKLRHITISNVLHYRHLHVAFDEAPSGLHILYGPNETGKTTLLRVMIDWLYGGTIAEPFRDHYDSQTLLDGVIEDAFGNHVSLRRKKRYSRLELANSSISEDDLKQYLGGYDKERFMLLFGLDHERLREGGESLLQSGGHAGVSLFEAGGGIQHLHNFLRDLDERASAILDPSFRRGSAKLLNKRWKEYLDAEQHIRDNSVRSEEWHQQKQSIAALEHELAQIKQQRHALEQQREKFKRLQRVKTMLPDLHRVREQIQELGAIIPLTDENEQLIEQLLDTRQQIARKIQDMEAQRQQQHDQLQALVPESQLLTHTHAILKIGRALTQYETWRNEELPKLRQAEQQVSADIALRLKSLVVDPNHATVDMLRIPYEAMESIKRLIEKLQEMTKQREIEEKRYQDLLNDQTQKQDALRHLGAVEDVTPLRNLVDQIRHKGALDDQIASLRQHMESLRHGLEKRLQQQTIYGGDLEHLDTLPLPLDATLNYFHSAWETMESQLREQRRDIAHKEQNLADLIRDLEKLELEGHIPVEAELIQVRHQRNQTWSLLKRKWLFHEDIAGDISDLNPERPVEEVFETLLHEADTIADRLRKEADKSARRSLLLFNRDQITRQLQQDRQRLEQLQNEFAAMQHTWQRQWEGSGLNAQSPAEMKEWLSTFYQPLREGLSTLTQEQQELQRLLSQHAMFQQRLQNAAQQYQLVLVGTSLNEQLDQCEEFVRNMERKAQAARTYQHDLQTIADKLDRQQAVLRGYDNQLADLYSQWAHWREKYPLIPHDPEIAAGYLQQLHDIFRADQRKSELVQEITSKEGACLRFETETRTLAEQLGEPLDDLTSISSWISSVLARLDEAKNIASQRQQVTRQIDNTEEALKMLRHEENTVNEQLNTWVLRYQCPDILSLRTIIEQSRQYKEAQDRALSLETNIRQAGDGLPLADLEQEFHAVDPALDLSLEIDRLTEQIDQLTIHEDTQKERLKEMQIAFQGLSGDRALAADEAQGAQYLLADIDRLWTEYLRVELARRLLQRAIELYRQQNESSIIDRASQFFRRLTLNHYAELMVDYDGNVPYLEARDQTGNKRLVGQMSDGTRDQLYLALRLAFISQHLDNGESLPLILDDVLVHFDDDRTKATLEVLSEMANRTQVIYFTHHQLVVNLAHDLHPKPAHVHYLAQLV</sequence>
<feature type="coiled-coil region" evidence="1">
    <location>
        <begin position="672"/>
        <end position="699"/>
    </location>
</feature>
<proteinExistence type="predicted"/>
<evidence type="ECO:0000259" key="2">
    <source>
        <dbReference type="Pfam" id="PF13514"/>
    </source>
</evidence>
<evidence type="ECO:0000313" key="4">
    <source>
        <dbReference type="Proteomes" id="UP000242705"/>
    </source>
</evidence>
<dbReference type="Pfam" id="PF13514">
    <property type="entry name" value="AAA_27"/>
    <property type="match status" value="1"/>
</dbReference>
<feature type="coiled-coil region" evidence="1">
    <location>
        <begin position="851"/>
        <end position="974"/>
    </location>
</feature>
<dbReference type="Gene3D" id="3.40.50.300">
    <property type="entry name" value="P-loop containing nucleotide triphosphate hydrolases"/>
    <property type="match status" value="2"/>
</dbReference>
<accession>A0A2T2WX00</accession>
<gene>
    <name evidence="3" type="ORF">C7B47_09935</name>
</gene>
<dbReference type="SUPFAM" id="SSF52540">
    <property type="entry name" value="P-loop containing nucleoside triphosphate hydrolases"/>
    <property type="match status" value="1"/>
</dbReference>
<dbReference type="PANTHER" id="PTHR41259:SF1">
    <property type="entry name" value="DOUBLE-STRAND BREAK REPAIR RAD50 ATPASE, PUTATIVE-RELATED"/>
    <property type="match status" value="1"/>
</dbReference>
<organism evidence="3 4">
    <name type="scientific">Sulfobacillus thermosulfidooxidans</name>
    <dbReference type="NCBI Taxonomy" id="28034"/>
    <lineage>
        <taxon>Bacteria</taxon>
        <taxon>Bacillati</taxon>
        <taxon>Bacillota</taxon>
        <taxon>Clostridia</taxon>
        <taxon>Eubacteriales</taxon>
        <taxon>Clostridiales Family XVII. Incertae Sedis</taxon>
        <taxon>Sulfobacillus</taxon>
    </lineage>
</organism>
<feature type="domain" description="YhaN AAA" evidence="2">
    <location>
        <begin position="15"/>
        <end position="208"/>
    </location>
</feature>